<dbReference type="CDD" id="cd17569">
    <property type="entry name" value="REC_HupR-like"/>
    <property type="match status" value="1"/>
</dbReference>
<accession>A0A9J7AR37</accession>
<reference evidence="4" key="1">
    <citation type="submission" date="2022-08" db="EMBL/GenBank/DDBJ databases">
        <title>Nisaea acidiphila sp. nov., isolated from a marine algal debris and emended description of the genus Nisaea Urios et al. 2008.</title>
        <authorList>
            <person name="Kwon K."/>
        </authorList>
    </citation>
    <scope>NUCLEOTIDE SEQUENCE</scope>
    <source>
        <strain evidence="4">MEBiC11861</strain>
    </source>
</reference>
<dbReference type="PROSITE" id="PS50110">
    <property type="entry name" value="RESPONSE_REGULATORY"/>
    <property type="match status" value="1"/>
</dbReference>
<dbReference type="PROSITE" id="PS51833">
    <property type="entry name" value="HDOD"/>
    <property type="match status" value="1"/>
</dbReference>
<feature type="domain" description="HDOD" evidence="3">
    <location>
        <begin position="145"/>
        <end position="342"/>
    </location>
</feature>
<organism evidence="4 5">
    <name type="scientific">Nisaea acidiphila</name>
    <dbReference type="NCBI Taxonomy" id="1862145"/>
    <lineage>
        <taxon>Bacteria</taxon>
        <taxon>Pseudomonadati</taxon>
        <taxon>Pseudomonadota</taxon>
        <taxon>Alphaproteobacteria</taxon>
        <taxon>Rhodospirillales</taxon>
        <taxon>Thalassobaculaceae</taxon>
        <taxon>Nisaea</taxon>
    </lineage>
</organism>
<keyword evidence="1" id="KW-0597">Phosphoprotein</keyword>
<name>A0A9J7AR37_9PROT</name>
<dbReference type="GO" id="GO:0000160">
    <property type="term" value="P:phosphorelay signal transduction system"/>
    <property type="evidence" value="ECO:0007669"/>
    <property type="project" value="InterPro"/>
</dbReference>
<dbReference type="Gene3D" id="1.10.3210.10">
    <property type="entry name" value="Hypothetical protein af1432"/>
    <property type="match status" value="1"/>
</dbReference>
<dbReference type="KEGG" id="naci:NUH88_22155"/>
<dbReference type="EMBL" id="CP102480">
    <property type="protein sequence ID" value="UUX50075.1"/>
    <property type="molecule type" value="Genomic_DNA"/>
</dbReference>
<evidence type="ECO:0000259" key="2">
    <source>
        <dbReference type="PROSITE" id="PS50110"/>
    </source>
</evidence>
<dbReference type="RefSeq" id="WP_257769069.1">
    <property type="nucleotide sequence ID" value="NZ_CP102480.1"/>
</dbReference>
<dbReference type="SUPFAM" id="SSF109604">
    <property type="entry name" value="HD-domain/PDEase-like"/>
    <property type="match status" value="1"/>
</dbReference>
<keyword evidence="5" id="KW-1185">Reference proteome</keyword>
<evidence type="ECO:0000259" key="3">
    <source>
        <dbReference type="PROSITE" id="PS51833"/>
    </source>
</evidence>
<dbReference type="InterPro" id="IPR013976">
    <property type="entry name" value="HDOD"/>
</dbReference>
<sequence length="411" mass="44794">MTDTQSKPVILFVDDEPNILSGLRRMLRTMRGEWQMEFLTGGQEALDRMGAEPFDAVVSDMRMPSVDGVAVLTAAATRNPESIRFILSGYAEQEAMLEALGYAHRFIAKPCDADVLVSSLKSAFGVRDLLPMKDLRVLLGSLKSVPVLSDRYLRLVREIDDPTTSTNIIAKTIEEDLGLSAQILRLANSAYFNLNRKLSSCRQAIDVLGLDTVRALLTVSEFYLSEEVSPEVAQESKKLAERSLILGGVTRRIAQELKMDEAGVEQAASAGLLAHIGTAILRINHPDTFEKAMAMVETGEAQVSAAERVTFGASHAELGAYLMGLWGFADEVVEAVAFHHNPDNAQTTGIRPLSVLHISQAIVGAKRVSDSGLFSRNPDIYPLDEAYLEKVGLKERAGTLAENLDNSMGSQ</sequence>
<dbReference type="SUPFAM" id="SSF52172">
    <property type="entry name" value="CheY-like"/>
    <property type="match status" value="1"/>
</dbReference>
<feature type="domain" description="Response regulatory" evidence="2">
    <location>
        <begin position="9"/>
        <end position="124"/>
    </location>
</feature>
<dbReference type="Gene3D" id="3.40.50.2300">
    <property type="match status" value="1"/>
</dbReference>
<gene>
    <name evidence="4" type="ORF">NUH88_22155</name>
</gene>
<dbReference type="Pfam" id="PF08668">
    <property type="entry name" value="HDOD"/>
    <property type="match status" value="1"/>
</dbReference>
<dbReference type="PANTHER" id="PTHR33525">
    <property type="match status" value="1"/>
</dbReference>
<dbReference type="InterPro" id="IPR052340">
    <property type="entry name" value="RNase_Y/CdgJ"/>
</dbReference>
<dbReference type="SMART" id="SM00448">
    <property type="entry name" value="REC"/>
    <property type="match status" value="1"/>
</dbReference>
<dbReference type="PIRSF" id="PIRSF036883">
    <property type="entry name" value="RR_HD-GYP_mod"/>
    <property type="match status" value="1"/>
</dbReference>
<feature type="modified residue" description="4-aspartylphosphate" evidence="1">
    <location>
        <position position="60"/>
    </location>
</feature>
<dbReference type="AlphaFoldDB" id="A0A9J7AR37"/>
<evidence type="ECO:0000313" key="4">
    <source>
        <dbReference type="EMBL" id="UUX50075.1"/>
    </source>
</evidence>
<proteinExistence type="predicted"/>
<evidence type="ECO:0000256" key="1">
    <source>
        <dbReference type="PROSITE-ProRule" id="PRU00169"/>
    </source>
</evidence>
<protein>
    <submittedName>
        <fullName evidence="4">Response regulator</fullName>
    </submittedName>
</protein>
<evidence type="ECO:0000313" key="5">
    <source>
        <dbReference type="Proteomes" id="UP001060336"/>
    </source>
</evidence>
<dbReference type="PANTHER" id="PTHR33525:SF3">
    <property type="entry name" value="RIBONUCLEASE Y"/>
    <property type="match status" value="1"/>
</dbReference>
<dbReference type="Pfam" id="PF00072">
    <property type="entry name" value="Response_reg"/>
    <property type="match status" value="1"/>
</dbReference>
<dbReference type="InterPro" id="IPR014626">
    <property type="entry name" value="Sig_transdc_resp-reg_put"/>
</dbReference>
<dbReference type="Proteomes" id="UP001060336">
    <property type="component" value="Chromosome"/>
</dbReference>
<dbReference type="InterPro" id="IPR001789">
    <property type="entry name" value="Sig_transdc_resp-reg_receiver"/>
</dbReference>
<dbReference type="InterPro" id="IPR011006">
    <property type="entry name" value="CheY-like_superfamily"/>
</dbReference>